<reference evidence="3" key="2">
    <citation type="journal article" date="2018" name="Nat. Commun.">
        <title>Extreme sensitivity to ultraviolet light in the fungal pathogen causing white-nose syndrome of bats.</title>
        <authorList>
            <person name="Palmer J.M."/>
            <person name="Drees K.P."/>
            <person name="Foster J.T."/>
            <person name="Lindner D.L."/>
        </authorList>
    </citation>
    <scope>NUCLEOTIDE SEQUENCE [LARGE SCALE GENOMIC DNA]</scope>
    <source>
        <strain evidence="3">UAMH 10579</strain>
    </source>
</reference>
<dbReference type="RefSeq" id="XP_018132032.1">
    <property type="nucleotide sequence ID" value="XM_018272693.2"/>
</dbReference>
<feature type="chain" id="PRO_5008608884" evidence="1">
    <location>
        <begin position="21"/>
        <end position="184"/>
    </location>
</feature>
<dbReference type="STRING" id="342668.A0A1B8GR42"/>
<organism evidence="2 3">
    <name type="scientific">Pseudogymnoascus verrucosus</name>
    <dbReference type="NCBI Taxonomy" id="342668"/>
    <lineage>
        <taxon>Eukaryota</taxon>
        <taxon>Fungi</taxon>
        <taxon>Dikarya</taxon>
        <taxon>Ascomycota</taxon>
        <taxon>Pezizomycotina</taxon>
        <taxon>Leotiomycetes</taxon>
        <taxon>Thelebolales</taxon>
        <taxon>Thelebolaceae</taxon>
        <taxon>Pseudogymnoascus</taxon>
    </lineage>
</organism>
<dbReference type="PANTHER" id="PTHR39603">
    <property type="entry name" value="CYANOVIRIN-N DOMAIN-CONTAINING PROTEIN"/>
    <property type="match status" value="1"/>
</dbReference>
<dbReference type="OrthoDB" id="2112446at2759"/>
<name>A0A1B8GR42_9PEZI</name>
<protein>
    <submittedName>
        <fullName evidence="2">Uncharacterized protein</fullName>
    </submittedName>
</protein>
<proteinExistence type="predicted"/>
<gene>
    <name evidence="2" type="ORF">VE01_03195</name>
</gene>
<sequence length="184" mass="18790">MAKFSIISAFMALLAVGASATAAPAPVDGLIPGPGFPSLESLGLTRKDLEAMGRVAIPESYNAHKIRGALLSGKRASAASIPTCEDNYTLPRNGAQACVNYLAALGSKSCAVSGRFVQQMCTDNGASIMGANIKNLASVASSCSDVAIAAQWIYDNCAIDTTNMNAGAHFAHGNGDLLISIVPA</sequence>
<feature type="signal peptide" evidence="1">
    <location>
        <begin position="1"/>
        <end position="20"/>
    </location>
</feature>
<evidence type="ECO:0000313" key="2">
    <source>
        <dbReference type="EMBL" id="OBT98299.1"/>
    </source>
</evidence>
<keyword evidence="3" id="KW-1185">Reference proteome</keyword>
<dbReference type="EMBL" id="KV460217">
    <property type="protein sequence ID" value="OBT98299.1"/>
    <property type="molecule type" value="Genomic_DNA"/>
</dbReference>
<accession>A0A1B8GR42</accession>
<evidence type="ECO:0000313" key="3">
    <source>
        <dbReference type="Proteomes" id="UP000091956"/>
    </source>
</evidence>
<keyword evidence="1" id="KW-0732">Signal</keyword>
<dbReference type="Proteomes" id="UP000091956">
    <property type="component" value="Unassembled WGS sequence"/>
</dbReference>
<evidence type="ECO:0000256" key="1">
    <source>
        <dbReference type="SAM" id="SignalP"/>
    </source>
</evidence>
<dbReference type="AlphaFoldDB" id="A0A1B8GR42"/>
<dbReference type="PANTHER" id="PTHR39603:SF1">
    <property type="entry name" value="CYANOVIRIN-N DOMAIN-CONTAINING PROTEIN"/>
    <property type="match status" value="1"/>
</dbReference>
<dbReference type="GeneID" id="28836581"/>
<reference evidence="2 3" key="1">
    <citation type="submission" date="2016-03" db="EMBL/GenBank/DDBJ databases">
        <title>Comparative genomics of Pseudogymnoascus destructans, the fungus causing white-nose syndrome of bats.</title>
        <authorList>
            <person name="Palmer J.M."/>
            <person name="Drees K.P."/>
            <person name="Foster J.T."/>
            <person name="Lindner D.L."/>
        </authorList>
    </citation>
    <scope>NUCLEOTIDE SEQUENCE [LARGE SCALE GENOMIC DNA]</scope>
    <source>
        <strain evidence="2 3">UAMH 10579</strain>
    </source>
</reference>